<feature type="compositionally biased region" description="Low complexity" evidence="1">
    <location>
        <begin position="369"/>
        <end position="384"/>
    </location>
</feature>
<dbReference type="EMBL" id="CDMY01000487">
    <property type="protein sequence ID" value="CEM16914.1"/>
    <property type="molecule type" value="Genomic_DNA"/>
</dbReference>
<dbReference type="Gene3D" id="1.20.1270.60">
    <property type="entry name" value="Arfaptin homology (AH) domain/BAR domain"/>
    <property type="match status" value="1"/>
</dbReference>
<proteinExistence type="predicted"/>
<accession>A0A0G4FR36</accession>
<organism evidence="3 4">
    <name type="scientific">Vitrella brassicaformis (strain CCMP3155)</name>
    <dbReference type="NCBI Taxonomy" id="1169540"/>
    <lineage>
        <taxon>Eukaryota</taxon>
        <taxon>Sar</taxon>
        <taxon>Alveolata</taxon>
        <taxon>Colpodellida</taxon>
        <taxon>Vitrellaceae</taxon>
        <taxon>Vitrella</taxon>
    </lineage>
</organism>
<feature type="domain" description="PH" evidence="2">
    <location>
        <begin position="417"/>
        <end position="546"/>
    </location>
</feature>
<dbReference type="InterPro" id="IPR027267">
    <property type="entry name" value="AH/BAR_dom_sf"/>
</dbReference>
<evidence type="ECO:0000313" key="4">
    <source>
        <dbReference type="Proteomes" id="UP000041254"/>
    </source>
</evidence>
<gene>
    <name evidence="3" type="ORF">Vbra_2554</name>
</gene>
<feature type="compositionally biased region" description="Low complexity" evidence="1">
    <location>
        <begin position="486"/>
        <end position="501"/>
    </location>
</feature>
<keyword evidence="4" id="KW-1185">Reference proteome</keyword>
<dbReference type="AlphaFoldDB" id="A0A0G4FR36"/>
<reference evidence="3 4" key="1">
    <citation type="submission" date="2014-11" db="EMBL/GenBank/DDBJ databases">
        <authorList>
            <person name="Zhu J."/>
            <person name="Qi W."/>
            <person name="Song R."/>
        </authorList>
    </citation>
    <scope>NUCLEOTIDE SEQUENCE [LARGE SCALE GENOMIC DNA]</scope>
</reference>
<feature type="region of interest" description="Disordered" evidence="1">
    <location>
        <begin position="337"/>
        <end position="391"/>
    </location>
</feature>
<feature type="region of interest" description="Disordered" evidence="1">
    <location>
        <begin position="546"/>
        <end position="719"/>
    </location>
</feature>
<dbReference type="VEuPathDB" id="CryptoDB:Vbra_2554"/>
<name>A0A0G4FR36_VITBC</name>
<dbReference type="STRING" id="1169540.A0A0G4FR36"/>
<feature type="region of interest" description="Disordered" evidence="1">
    <location>
        <begin position="222"/>
        <end position="243"/>
    </location>
</feature>
<feature type="compositionally biased region" description="Gly residues" evidence="1">
    <location>
        <begin position="120"/>
        <end position="129"/>
    </location>
</feature>
<protein>
    <recommendedName>
        <fullName evidence="2">PH domain-containing protein</fullName>
    </recommendedName>
</protein>
<evidence type="ECO:0000259" key="2">
    <source>
        <dbReference type="SMART" id="SM00233"/>
    </source>
</evidence>
<dbReference type="SMART" id="SM00233">
    <property type="entry name" value="PH"/>
    <property type="match status" value="1"/>
</dbReference>
<feature type="compositionally biased region" description="Basic and acidic residues" evidence="1">
    <location>
        <begin position="634"/>
        <end position="643"/>
    </location>
</feature>
<feature type="compositionally biased region" description="Low complexity" evidence="1">
    <location>
        <begin position="589"/>
        <end position="600"/>
    </location>
</feature>
<evidence type="ECO:0000313" key="3">
    <source>
        <dbReference type="EMBL" id="CEM16914.1"/>
    </source>
</evidence>
<dbReference type="InParanoid" id="A0A0G4FR36"/>
<feature type="region of interest" description="Disordered" evidence="1">
    <location>
        <begin position="80"/>
        <end position="132"/>
    </location>
</feature>
<feature type="compositionally biased region" description="Pro residues" evidence="1">
    <location>
        <begin position="554"/>
        <end position="568"/>
    </location>
</feature>
<dbReference type="Proteomes" id="UP000041254">
    <property type="component" value="Unassembled WGS sequence"/>
</dbReference>
<sequence>MALGSHLSMEVILRKKDGFVALKEFEDDRRARVDAFRSLMAPLNKRAFAMLDDAKAMVSGVATALTQRLQMDKAYIDSLRRSVPHRSLSMESTRGGRRQQTHPTQTSPPSRQSSSASSTGGEGGSGGGKIDCSGANTVKEALRELNRQQALQMEDFVKVASEDLIQGGLQRAAVEYARVSKQHTDRVAAAWSLLETTEKDCRQKWDEYERLFRAVESTQVMSLHPPHDDDHGSSSQGGREGGGGARDCWLLERFYTNAATQSRVAQDAYLKAFQQFLADFEQLEQWRCQTVRHTVNQFLQKLKVTTTHVSSSIDASLTLMQALDPAKVSVAKMMHSEDPFASPAPPHNPAEADAGQSAQQRSARRGSASRRPPLPPQQQQQMQQTRVEDETSVALSAFLSQAEELTKLPNPPQTSLVKKAGIVKRPTSGLFQRQKDGVLVLTYDRFLHLFKSEADPLPATSVSLDLSTVSVVQDHNQPSPPPAPPSASASSGSATPTAIPTIEVQETKRVGPFRMFSSNKRLVFTPLTAGEASSWLEILKGGSAAAGRSATAQRPPPPALPLGTPPPAGSEQDGDGATKVEPSLGDHGSFPSTPSPFDTSQEGPLLPEKEEGTLSAAGQDTLTNGGEAGAATNDTHHEEEGGQERAAMVFDDPPRPPPPPAVPVDLSSTVERRQMDNGGPSLDDGTGDAEDIGGDFGTGRAQEAMSPLPSIEDGESVGG</sequence>
<dbReference type="InterPro" id="IPR001849">
    <property type="entry name" value="PH_domain"/>
</dbReference>
<feature type="region of interest" description="Disordered" evidence="1">
    <location>
        <begin position="472"/>
        <end position="506"/>
    </location>
</feature>
<evidence type="ECO:0000256" key="1">
    <source>
        <dbReference type="SAM" id="MobiDB-lite"/>
    </source>
</evidence>
<feature type="compositionally biased region" description="Low complexity" evidence="1">
    <location>
        <begin position="110"/>
        <end position="119"/>
    </location>
</feature>